<dbReference type="KEGG" id="pno:SNOG_10987"/>
<dbReference type="Proteomes" id="UP000001055">
    <property type="component" value="Unassembled WGS sequence"/>
</dbReference>
<name>Q0UB77_PHANO</name>
<reference evidence="2" key="1">
    <citation type="journal article" date="2007" name="Plant Cell">
        <title>Dothideomycete-plant interactions illuminated by genome sequencing and EST analysis of the wheat pathogen Stagonospora nodorum.</title>
        <authorList>
            <person name="Hane J.K."/>
            <person name="Lowe R.G."/>
            <person name="Solomon P.S."/>
            <person name="Tan K.C."/>
            <person name="Schoch C.L."/>
            <person name="Spatafora J.W."/>
            <person name="Crous P.W."/>
            <person name="Kodira C."/>
            <person name="Birren B.W."/>
            <person name="Galagan J.E."/>
            <person name="Torriani S.F."/>
            <person name="McDonald B.A."/>
            <person name="Oliver R.P."/>
        </authorList>
    </citation>
    <scope>NUCLEOTIDE SEQUENCE [LARGE SCALE GENOMIC DNA]</scope>
    <source>
        <strain evidence="2">SN15 / ATCC MYA-4574 / FGSC 10173</strain>
    </source>
</reference>
<dbReference type="GeneID" id="5978150"/>
<evidence type="ECO:0000313" key="2">
    <source>
        <dbReference type="Proteomes" id="UP000001055"/>
    </source>
</evidence>
<evidence type="ECO:0000313" key="1">
    <source>
        <dbReference type="EMBL" id="EAT81486.2"/>
    </source>
</evidence>
<protein>
    <submittedName>
        <fullName evidence="1">Uncharacterized protein</fullName>
    </submittedName>
</protein>
<proteinExistence type="predicted"/>
<dbReference type="InParanoid" id="Q0UB77"/>
<sequence>MSPTANEYQALKTRVDYLYRVVRAYRKLNRALFVEEIIQTQLDKINVATESLRPHFVAKQAQWQAIGQKVDEQSEKLKQFEHEKLDKQPSFEECVAHDWAEKHEKVLLAKCRHYMQETLKMCGKVDAQAEERARKEDAVAFWLHGSWDQVKQIAEQLIEKSKKELIGQSD</sequence>
<dbReference type="EMBL" id="CH445342">
    <property type="protein sequence ID" value="EAT81486.2"/>
    <property type="molecule type" value="Genomic_DNA"/>
</dbReference>
<dbReference type="RefSeq" id="XP_001801242.1">
    <property type="nucleotide sequence ID" value="XM_001801190.1"/>
</dbReference>
<accession>Q0UB77</accession>
<dbReference type="VEuPathDB" id="FungiDB:JI435_109870"/>
<dbReference type="AlphaFoldDB" id="Q0UB77"/>
<organism evidence="1 2">
    <name type="scientific">Phaeosphaeria nodorum (strain SN15 / ATCC MYA-4574 / FGSC 10173)</name>
    <name type="common">Glume blotch fungus</name>
    <name type="synonym">Parastagonospora nodorum</name>
    <dbReference type="NCBI Taxonomy" id="321614"/>
    <lineage>
        <taxon>Eukaryota</taxon>
        <taxon>Fungi</taxon>
        <taxon>Dikarya</taxon>
        <taxon>Ascomycota</taxon>
        <taxon>Pezizomycotina</taxon>
        <taxon>Dothideomycetes</taxon>
        <taxon>Pleosporomycetidae</taxon>
        <taxon>Pleosporales</taxon>
        <taxon>Pleosporineae</taxon>
        <taxon>Phaeosphaeriaceae</taxon>
        <taxon>Parastagonospora</taxon>
    </lineage>
</organism>
<gene>
    <name evidence="1" type="ORF">SNOG_10987</name>
</gene>